<proteinExistence type="inferred from homology"/>
<dbReference type="InterPro" id="IPR003416">
    <property type="entry name" value="MgtC/SapB/SrpB/YhiD_fam"/>
</dbReference>
<dbReference type="HOGENOM" id="CLU_079292_0_2_9"/>
<sequence length="229" mass="25068">MNIYEVALRIVLAIVIGGVVGFNREYENRPAGFRTHVLVCLGATVAALIQVQLGYYVVNEIAKTPNLSGVLSVDIGRVICQVISGVGFLGAGTIIRTKASVKGLTTAASIWAVACVGIAVGMGFYTISILSGIGIVIALVLLKRFEYRFINKLDVIKFKIEYTDKAKVIKEINDTLEADEITIKNIEFINADDRRECIYTLLLPQTIKQNELISMIVMNEGIIRAEKIS</sequence>
<comment type="similarity">
    <text evidence="2">Belongs to the MgtC/SapB family.</text>
</comment>
<feature type="transmembrane region" description="Helical" evidence="7">
    <location>
        <begin position="75"/>
        <end position="94"/>
    </location>
</feature>
<evidence type="ECO:0000256" key="7">
    <source>
        <dbReference type="SAM" id="Phobius"/>
    </source>
</evidence>
<dbReference type="eggNOG" id="COG1285">
    <property type="taxonomic scope" value="Bacteria"/>
</dbReference>
<evidence type="ECO:0000256" key="3">
    <source>
        <dbReference type="ARBA" id="ARBA00022475"/>
    </source>
</evidence>
<evidence type="ECO:0000256" key="5">
    <source>
        <dbReference type="ARBA" id="ARBA00022989"/>
    </source>
</evidence>
<protein>
    <submittedName>
        <fullName evidence="9">MgtC family protein</fullName>
    </submittedName>
</protein>
<evidence type="ECO:0000313" key="10">
    <source>
        <dbReference type="Proteomes" id="UP000030635"/>
    </source>
</evidence>
<feature type="transmembrane region" description="Helical" evidence="7">
    <location>
        <begin position="35"/>
        <end position="55"/>
    </location>
</feature>
<accession>A0A0A7FW19</accession>
<evidence type="ECO:0000256" key="6">
    <source>
        <dbReference type="ARBA" id="ARBA00023136"/>
    </source>
</evidence>
<dbReference type="PANTHER" id="PTHR33778:SF1">
    <property type="entry name" value="MAGNESIUM TRANSPORTER YHID-RELATED"/>
    <property type="match status" value="1"/>
</dbReference>
<name>A0A0A7FW19_9CLOT</name>
<evidence type="ECO:0000256" key="2">
    <source>
        <dbReference type="ARBA" id="ARBA00009298"/>
    </source>
</evidence>
<evidence type="ECO:0000259" key="8">
    <source>
        <dbReference type="Pfam" id="PF02308"/>
    </source>
</evidence>
<dbReference type="KEGG" id="cbv:U729_779"/>
<feature type="transmembrane region" description="Helical" evidence="7">
    <location>
        <begin position="6"/>
        <end position="23"/>
    </location>
</feature>
<evidence type="ECO:0000256" key="1">
    <source>
        <dbReference type="ARBA" id="ARBA00004651"/>
    </source>
</evidence>
<keyword evidence="4 7" id="KW-0812">Transmembrane</keyword>
<feature type="domain" description="MgtC/SapB/SrpB/YhiD N-terminal" evidence="8">
    <location>
        <begin position="10"/>
        <end position="146"/>
    </location>
</feature>
<dbReference type="Proteomes" id="UP000030635">
    <property type="component" value="Chromosome"/>
</dbReference>
<comment type="subcellular location">
    <subcellularLocation>
        <location evidence="1">Cell membrane</location>
        <topology evidence="1">Multi-pass membrane protein</topology>
    </subcellularLocation>
</comment>
<evidence type="ECO:0000256" key="4">
    <source>
        <dbReference type="ARBA" id="ARBA00022692"/>
    </source>
</evidence>
<keyword evidence="10" id="KW-1185">Reference proteome</keyword>
<feature type="transmembrane region" description="Helical" evidence="7">
    <location>
        <begin position="101"/>
        <end position="119"/>
    </location>
</feature>
<dbReference type="OrthoDB" id="9811198at2"/>
<dbReference type="InterPro" id="IPR049177">
    <property type="entry name" value="MgtC_SapB_SrpB_YhiD_N"/>
</dbReference>
<dbReference type="EMBL" id="CP006905">
    <property type="protein sequence ID" value="AIY83056.1"/>
    <property type="molecule type" value="Genomic_DNA"/>
</dbReference>
<dbReference type="STRING" id="1561.NPD11_2214"/>
<organism evidence="9 10">
    <name type="scientific">Clostridium baratii str. Sullivan</name>
    <dbReference type="NCBI Taxonomy" id="1415775"/>
    <lineage>
        <taxon>Bacteria</taxon>
        <taxon>Bacillati</taxon>
        <taxon>Bacillota</taxon>
        <taxon>Clostridia</taxon>
        <taxon>Eubacteriales</taxon>
        <taxon>Clostridiaceae</taxon>
        <taxon>Clostridium</taxon>
    </lineage>
</organism>
<evidence type="ECO:0000313" key="9">
    <source>
        <dbReference type="EMBL" id="AIY83056.1"/>
    </source>
</evidence>
<reference evidence="9 10" key="1">
    <citation type="journal article" date="2015" name="Infect. Genet. Evol.">
        <title>Genomic sequences of six botulinum neurotoxin-producing strains representing three clostridial species illustrate the mobility and diversity of botulinum neurotoxin genes.</title>
        <authorList>
            <person name="Smith T.J."/>
            <person name="Hill K.K."/>
            <person name="Xie G."/>
            <person name="Foley B.T."/>
            <person name="Williamson C.H."/>
            <person name="Foster J.T."/>
            <person name="Johnson S.L."/>
            <person name="Chertkov O."/>
            <person name="Teshima H."/>
            <person name="Gibbons H.S."/>
            <person name="Johnsky L.A."/>
            <person name="Karavis M.A."/>
            <person name="Smith L.A."/>
        </authorList>
    </citation>
    <scope>NUCLEOTIDE SEQUENCE [LARGE SCALE GENOMIC DNA]</scope>
    <source>
        <strain evidence="9 10">Sullivan</strain>
    </source>
</reference>
<dbReference type="RefSeq" id="WP_039311831.1">
    <property type="nucleotide sequence ID" value="NZ_CP006905.1"/>
</dbReference>
<keyword evidence="3" id="KW-1003">Cell membrane</keyword>
<dbReference type="AlphaFoldDB" id="A0A0A7FW19"/>
<keyword evidence="6 7" id="KW-0472">Membrane</keyword>
<gene>
    <name evidence="9" type="ORF">U729_779</name>
</gene>
<dbReference type="PRINTS" id="PR01837">
    <property type="entry name" value="MGTCSAPBPROT"/>
</dbReference>
<dbReference type="GO" id="GO:0005886">
    <property type="term" value="C:plasma membrane"/>
    <property type="evidence" value="ECO:0007669"/>
    <property type="project" value="UniProtKB-SubCell"/>
</dbReference>
<dbReference type="Pfam" id="PF02308">
    <property type="entry name" value="MgtC"/>
    <property type="match status" value="1"/>
</dbReference>
<keyword evidence="5 7" id="KW-1133">Transmembrane helix</keyword>
<dbReference type="PANTHER" id="PTHR33778">
    <property type="entry name" value="PROTEIN MGTC"/>
    <property type="match status" value="1"/>
</dbReference>